<feature type="transmembrane region" description="Helical" evidence="6">
    <location>
        <begin position="309"/>
        <end position="328"/>
    </location>
</feature>
<feature type="transmembrane region" description="Helical" evidence="6">
    <location>
        <begin position="104"/>
        <end position="125"/>
    </location>
</feature>
<dbReference type="InterPro" id="IPR011701">
    <property type="entry name" value="MFS"/>
</dbReference>
<feature type="transmembrane region" description="Helical" evidence="6">
    <location>
        <begin position="167"/>
        <end position="189"/>
    </location>
</feature>
<dbReference type="InterPro" id="IPR005275">
    <property type="entry name" value="Lfuc_symporter_FucP"/>
</dbReference>
<gene>
    <name evidence="7" type="primary">fucP</name>
    <name evidence="7" type="ORF">RI844_09970</name>
</gene>
<dbReference type="Pfam" id="PF07690">
    <property type="entry name" value="MFS_1"/>
    <property type="match status" value="1"/>
</dbReference>
<evidence type="ECO:0000256" key="1">
    <source>
        <dbReference type="ARBA" id="ARBA00004429"/>
    </source>
</evidence>
<feature type="transmembrane region" description="Helical" evidence="6">
    <location>
        <begin position="395"/>
        <end position="414"/>
    </location>
</feature>
<dbReference type="RefSeq" id="WP_348394524.1">
    <property type="nucleotide sequence ID" value="NZ_CP136600.1"/>
</dbReference>
<dbReference type="SUPFAM" id="SSF103473">
    <property type="entry name" value="MFS general substrate transporter"/>
    <property type="match status" value="1"/>
</dbReference>
<evidence type="ECO:0000256" key="2">
    <source>
        <dbReference type="ARBA" id="ARBA00022475"/>
    </source>
</evidence>
<evidence type="ECO:0000313" key="8">
    <source>
        <dbReference type="Proteomes" id="UP001301442"/>
    </source>
</evidence>
<comment type="subcellular location">
    <subcellularLocation>
        <location evidence="1">Cell inner membrane</location>
        <topology evidence="1">Multi-pass membrane protein</topology>
    </subcellularLocation>
</comment>
<evidence type="ECO:0000256" key="6">
    <source>
        <dbReference type="SAM" id="Phobius"/>
    </source>
</evidence>
<reference evidence="7 8" key="1">
    <citation type="submission" date="2023-09" db="EMBL/GenBank/DDBJ databases">
        <authorList>
            <person name="Qi X."/>
        </authorList>
    </citation>
    <scope>NUCLEOTIDE SEQUENCE [LARGE SCALE GENOMIC DNA]</scope>
    <source>
        <strain evidence="7 8">S1-1</strain>
    </source>
</reference>
<keyword evidence="8" id="KW-1185">Reference proteome</keyword>
<dbReference type="Gene3D" id="1.20.1250.20">
    <property type="entry name" value="MFS general substrate transporter like domains"/>
    <property type="match status" value="2"/>
</dbReference>
<feature type="transmembrane region" description="Helical" evidence="6">
    <location>
        <begin position="73"/>
        <end position="97"/>
    </location>
</feature>
<accession>A0ABZ0GJL1</accession>
<dbReference type="EMBL" id="CP136600">
    <property type="protein sequence ID" value="WOH35708.1"/>
    <property type="molecule type" value="Genomic_DNA"/>
</dbReference>
<evidence type="ECO:0000256" key="3">
    <source>
        <dbReference type="ARBA" id="ARBA00022692"/>
    </source>
</evidence>
<dbReference type="PANTHER" id="PTHR43702:SF11">
    <property type="entry name" value="L-FUCOSE-PROTON SYMPORTER"/>
    <property type="match status" value="1"/>
</dbReference>
<dbReference type="PANTHER" id="PTHR43702">
    <property type="entry name" value="L-FUCOSE-PROTON SYMPORTER"/>
    <property type="match status" value="1"/>
</dbReference>
<name>A0ABZ0GJL1_9GAMM</name>
<dbReference type="InterPro" id="IPR036259">
    <property type="entry name" value="MFS_trans_sf"/>
</dbReference>
<proteinExistence type="predicted"/>
<evidence type="ECO:0000313" key="7">
    <source>
        <dbReference type="EMBL" id="WOH35708.1"/>
    </source>
</evidence>
<dbReference type="Proteomes" id="UP001301442">
    <property type="component" value="Chromosome"/>
</dbReference>
<feature type="transmembrane region" description="Helical" evidence="6">
    <location>
        <begin position="131"/>
        <end position="155"/>
    </location>
</feature>
<feature type="transmembrane region" description="Helical" evidence="6">
    <location>
        <begin position="335"/>
        <end position="355"/>
    </location>
</feature>
<keyword evidence="5 6" id="KW-0472">Membrane</keyword>
<feature type="transmembrane region" description="Helical" evidence="6">
    <location>
        <begin position="36"/>
        <end position="53"/>
    </location>
</feature>
<sequence>MNTQATAADASTFDAADEITPSADTKGSSAIIGKGLMLPFILITACFALWGAANNMTDLLVPSFQKVLSMSQAQSSLVQMAFYGAYFLMALPAAFLIQKYSYKTGVIIGLFIYAAGAALCYPASIAMSFNFFLLAFYVFAAGCAILETVAAPYILTMGPAATATRRINLAQSFNPVGSICGLFLGKFIILDGLNSADADARAAMSSDALAAIQTQELSNVVSAYLIVGVISFILGAIILFKKFPKAQSAEKLEGLGASFSRLIKNKNWLSAIVAQFFFVGCQIGVWTYTVKYILANNPSITTESAASDYMIVGLVLFIASRFICTALMKVIDPARLLSAIAFIAMLLTCVVIFIGGTVGCYALVAISACMSLMFPTIYGLGLTGVGEDRKLGGSGIIMAIVGGAILVPLQGLLVDASSVNLSYVMPLFSFVIVAIYGLVAHKKEEEAGIA</sequence>
<feature type="transmembrane region" description="Helical" evidence="6">
    <location>
        <begin position="361"/>
        <end position="383"/>
    </location>
</feature>
<feature type="transmembrane region" description="Helical" evidence="6">
    <location>
        <begin position="420"/>
        <end position="439"/>
    </location>
</feature>
<dbReference type="NCBIfam" id="TIGR00885">
    <property type="entry name" value="fucP"/>
    <property type="match status" value="1"/>
</dbReference>
<evidence type="ECO:0000256" key="5">
    <source>
        <dbReference type="ARBA" id="ARBA00023136"/>
    </source>
</evidence>
<organism evidence="7 8">
    <name type="scientific">Thalassotalea fonticola</name>
    <dbReference type="NCBI Taxonomy" id="3065649"/>
    <lineage>
        <taxon>Bacteria</taxon>
        <taxon>Pseudomonadati</taxon>
        <taxon>Pseudomonadota</taxon>
        <taxon>Gammaproteobacteria</taxon>
        <taxon>Alteromonadales</taxon>
        <taxon>Colwelliaceae</taxon>
        <taxon>Thalassotalea</taxon>
    </lineage>
</organism>
<dbReference type="CDD" id="cd17394">
    <property type="entry name" value="MFS_FucP_like"/>
    <property type="match status" value="1"/>
</dbReference>
<evidence type="ECO:0000256" key="4">
    <source>
        <dbReference type="ARBA" id="ARBA00022989"/>
    </source>
</evidence>
<dbReference type="InterPro" id="IPR050375">
    <property type="entry name" value="MFS_TsgA-like"/>
</dbReference>
<protein>
    <submittedName>
        <fullName evidence="7">L-fucose:H+ symporter permease</fullName>
    </submittedName>
</protein>
<feature type="transmembrane region" description="Helical" evidence="6">
    <location>
        <begin position="268"/>
        <end position="289"/>
    </location>
</feature>
<keyword evidence="4 6" id="KW-1133">Transmembrane helix</keyword>
<keyword evidence="3 6" id="KW-0812">Transmembrane</keyword>
<feature type="transmembrane region" description="Helical" evidence="6">
    <location>
        <begin position="221"/>
        <end position="240"/>
    </location>
</feature>
<keyword evidence="2" id="KW-1003">Cell membrane</keyword>